<evidence type="ECO:0000313" key="1">
    <source>
        <dbReference type="EMBL" id="KAK8759056.1"/>
    </source>
</evidence>
<dbReference type="Proteomes" id="UP001321473">
    <property type="component" value="Unassembled WGS sequence"/>
</dbReference>
<protein>
    <submittedName>
        <fullName evidence="1">Uncharacterized protein</fullName>
    </submittedName>
</protein>
<comment type="caution">
    <text evidence="1">The sequence shown here is derived from an EMBL/GenBank/DDBJ whole genome shotgun (WGS) entry which is preliminary data.</text>
</comment>
<keyword evidence="2" id="KW-1185">Reference proteome</keyword>
<dbReference type="EMBL" id="JARKHS020033471">
    <property type="protein sequence ID" value="KAK8759056.1"/>
    <property type="molecule type" value="Genomic_DNA"/>
</dbReference>
<organism evidence="1 2">
    <name type="scientific">Amblyomma americanum</name>
    <name type="common">Lone star tick</name>
    <dbReference type="NCBI Taxonomy" id="6943"/>
    <lineage>
        <taxon>Eukaryota</taxon>
        <taxon>Metazoa</taxon>
        <taxon>Ecdysozoa</taxon>
        <taxon>Arthropoda</taxon>
        <taxon>Chelicerata</taxon>
        <taxon>Arachnida</taxon>
        <taxon>Acari</taxon>
        <taxon>Parasitiformes</taxon>
        <taxon>Ixodida</taxon>
        <taxon>Ixodoidea</taxon>
        <taxon>Ixodidae</taxon>
        <taxon>Amblyomminae</taxon>
        <taxon>Amblyomma</taxon>
    </lineage>
</organism>
<evidence type="ECO:0000313" key="2">
    <source>
        <dbReference type="Proteomes" id="UP001321473"/>
    </source>
</evidence>
<dbReference type="AlphaFoldDB" id="A0AAQ4D9B6"/>
<reference evidence="1 2" key="1">
    <citation type="journal article" date="2023" name="Arcadia Sci">
        <title>De novo assembly of a long-read Amblyomma americanum tick genome.</title>
        <authorList>
            <person name="Chou S."/>
            <person name="Poskanzer K.E."/>
            <person name="Rollins M."/>
            <person name="Thuy-Boun P.S."/>
        </authorList>
    </citation>
    <scope>NUCLEOTIDE SEQUENCE [LARGE SCALE GENOMIC DNA]</scope>
    <source>
        <strain evidence="1">F_SG_1</strain>
        <tissue evidence="1">Salivary glands</tissue>
    </source>
</reference>
<proteinExistence type="predicted"/>
<accession>A0AAQ4D9B6</accession>
<gene>
    <name evidence="1" type="ORF">V5799_003312</name>
</gene>
<sequence length="88" mass="9143">MPPAGSKPTIYEFRVRCSTKFGAVNECLVLAECPLLASSAGASADILPHFIDFAILCAAGNFKQIAAKVALAVKRKLASLIIPAVPSA</sequence>
<name>A0AAQ4D9B6_AMBAM</name>